<evidence type="ECO:0000313" key="1">
    <source>
        <dbReference type="EMBL" id="MBX7271131.1"/>
    </source>
</evidence>
<keyword evidence="2" id="KW-1185">Reference proteome</keyword>
<evidence type="ECO:0000313" key="2">
    <source>
        <dbReference type="Proteomes" id="UP000782475"/>
    </source>
</evidence>
<organism evidence="1 2">
    <name type="scientific">Stutzerimonas chloritidismutans</name>
    <name type="common">Pseudomonas chloritidismutans</name>
    <dbReference type="NCBI Taxonomy" id="203192"/>
    <lineage>
        <taxon>Bacteria</taxon>
        <taxon>Pseudomonadati</taxon>
        <taxon>Pseudomonadota</taxon>
        <taxon>Gammaproteobacteria</taxon>
        <taxon>Pseudomonadales</taxon>
        <taxon>Pseudomonadaceae</taxon>
        <taxon>Stutzerimonas</taxon>
    </lineage>
</organism>
<proteinExistence type="predicted"/>
<protein>
    <submittedName>
        <fullName evidence="1">Pyocin knob domain-containing protein</fullName>
    </submittedName>
</protein>
<reference evidence="1 2" key="1">
    <citation type="journal article" date="2021" name="Appl. Microbiol. Biotechnol.">
        <title>Biotechnological applications of marine bacteria in bioremediation of environments polluted with hydrocarbons and plastics.</title>
        <authorList>
            <person name="Muriel-Millan L.F."/>
            <person name="Millan-Lopez S."/>
            <person name="Pardo-Lopez L."/>
        </authorList>
    </citation>
    <scope>NUCLEOTIDE SEQUENCE [LARGE SCALE GENOMIC DNA]</scope>
    <source>
        <strain evidence="1 2">GOM4</strain>
    </source>
</reference>
<name>A0ACC5VEY1_STUCH</name>
<comment type="caution">
    <text evidence="1">The sequence shown here is derived from an EMBL/GenBank/DDBJ whole genome shotgun (WGS) entry which is preliminary data.</text>
</comment>
<dbReference type="EMBL" id="JAHHFP010000011">
    <property type="protein sequence ID" value="MBX7271131.1"/>
    <property type="molecule type" value="Genomic_DNA"/>
</dbReference>
<dbReference type="Proteomes" id="UP000782475">
    <property type="component" value="Unassembled WGS sequence"/>
</dbReference>
<accession>A0ACC5VEY1</accession>
<sequence length="505" mass="52693">MAPRLITKKSTVAAKVPLATDLEIGELAVNTADAKLYTKHSDNTVKQLGIATTDSRLTDAREWTASTVTQTEAEQGTSSTRRAWTAQRVFQAIAAWWAASAMKTKLDGIATGATANATDAQLRDRSSHTGTQAISTVSGLQTALDGKINTTERGVSGGVATLDQFARIPPSQLPSYVDDVLEYLTTAEFPATGETGKIYIAINQGTAANPTRQYRWTGSVYAEINPSPGTTDALAEGATNLYFNESRVRNTVLTGLSLASSAAVAATDSILAAFGKIQARLNLLGTAANANVQGNPTDTTAGALMAVGAFGLGAVDMSSVSIVSTGSIKASRPGGFYRYATTLSDLPTAENGWFTQISRSANSTCIDLATDSGRRFSSVFYGGVWTPWVEVFHTGNFNPATKQDKSAVIGTATTRTLALTDAWNYVRPGTTSAVTLTVPTNASVAFDIGTEITVRALGNVTLAAASGVTLNAPSGGTLSMSARMTVTLKKVATDVWDVIGQTVAA</sequence>
<gene>
    <name evidence="1" type="ORF">KJJ99_04875</name>
</gene>